<proteinExistence type="inferred from homology"/>
<dbReference type="InterPro" id="IPR056798">
    <property type="entry name" value="ADH_Fe_C"/>
</dbReference>
<evidence type="ECO:0000259" key="5">
    <source>
        <dbReference type="Pfam" id="PF25137"/>
    </source>
</evidence>
<dbReference type="Proteomes" id="UP000824007">
    <property type="component" value="Unassembled WGS sequence"/>
</dbReference>
<evidence type="ECO:0000256" key="2">
    <source>
        <dbReference type="ARBA" id="ARBA00023002"/>
    </source>
</evidence>
<dbReference type="Gene3D" id="1.20.1090.10">
    <property type="entry name" value="Dehydroquinate synthase-like - alpha domain"/>
    <property type="match status" value="1"/>
</dbReference>
<dbReference type="InterPro" id="IPR018211">
    <property type="entry name" value="ADH_Fe_CS"/>
</dbReference>
<dbReference type="PANTHER" id="PTHR11496:SF102">
    <property type="entry name" value="ALCOHOL DEHYDROGENASE 4"/>
    <property type="match status" value="1"/>
</dbReference>
<dbReference type="Pfam" id="PF00465">
    <property type="entry name" value="Fe-ADH"/>
    <property type="match status" value="1"/>
</dbReference>
<evidence type="ECO:0000313" key="6">
    <source>
        <dbReference type="EMBL" id="HIY60499.1"/>
    </source>
</evidence>
<comment type="caution">
    <text evidence="6">The sequence shown here is derived from an EMBL/GenBank/DDBJ whole genome shotgun (WGS) entry which is preliminary data.</text>
</comment>
<evidence type="ECO:0000259" key="4">
    <source>
        <dbReference type="Pfam" id="PF00465"/>
    </source>
</evidence>
<dbReference type="PROSITE" id="PS00913">
    <property type="entry name" value="ADH_IRON_1"/>
    <property type="match status" value="1"/>
</dbReference>
<dbReference type="FunFam" id="1.20.1090.10:FF:000001">
    <property type="entry name" value="Aldehyde-alcohol dehydrogenase"/>
    <property type="match status" value="1"/>
</dbReference>
<dbReference type="Gene3D" id="3.40.50.1970">
    <property type="match status" value="1"/>
</dbReference>
<sequence>MANGFIMPGKIISGSGALDQAGEQFQKMGSRALIVTDQMMRKLGTLDKVTAVLEKNGVPYSVFDGVTGEPTDVMVNEGLEIYKKDGCDFLIALGGGSPIDSMKAISALAVTDQKITDFFGKEIEGNLPPTAAIPTTAGTGSEATRFTIITDTEKDVKMLLRGDVLMPDLAIVDPQFTITAPPKTTAATGLDALTHAVESFTSVKAQPLTDVFALSAVQRIFKYLPVAFHEGGNVEAREEMSLAALEAGIAFNNASVTIVHGMSRPIGALFHVAHGISNAMLLKACLTFALDGAYERFARLGDAIGVTKEGQSDPEKAQAFLDAVVALCRELEIPTLAEYGIDKEQFFAVTDKMADDALASGSPANTRKPVTKEDILQIYADLWKE</sequence>
<keyword evidence="3" id="KW-0520">NAD</keyword>
<dbReference type="Pfam" id="PF25137">
    <property type="entry name" value="ADH_Fe_C"/>
    <property type="match status" value="1"/>
</dbReference>
<evidence type="ECO:0000256" key="1">
    <source>
        <dbReference type="ARBA" id="ARBA00007358"/>
    </source>
</evidence>
<dbReference type="EMBL" id="DXDD01000094">
    <property type="protein sequence ID" value="HIY60499.1"/>
    <property type="molecule type" value="Genomic_DNA"/>
</dbReference>
<dbReference type="AlphaFoldDB" id="A0A9D1YQ58"/>
<reference evidence="6" key="1">
    <citation type="journal article" date="2021" name="PeerJ">
        <title>Extensive microbial diversity within the chicken gut microbiome revealed by metagenomics and culture.</title>
        <authorList>
            <person name="Gilroy R."/>
            <person name="Ravi A."/>
            <person name="Getino M."/>
            <person name="Pursley I."/>
            <person name="Horton D.L."/>
            <person name="Alikhan N.F."/>
            <person name="Baker D."/>
            <person name="Gharbi K."/>
            <person name="Hall N."/>
            <person name="Watson M."/>
            <person name="Adriaenssens E.M."/>
            <person name="Foster-Nyarko E."/>
            <person name="Jarju S."/>
            <person name="Secka A."/>
            <person name="Antonio M."/>
            <person name="Oren A."/>
            <person name="Chaudhuri R.R."/>
            <person name="La Ragione R."/>
            <person name="Hildebrand F."/>
            <person name="Pallen M.J."/>
        </authorList>
    </citation>
    <scope>NUCLEOTIDE SEQUENCE</scope>
    <source>
        <strain evidence="6">ChiSxjej3B15-24422</strain>
    </source>
</reference>
<evidence type="ECO:0000256" key="3">
    <source>
        <dbReference type="ARBA" id="ARBA00023027"/>
    </source>
</evidence>
<dbReference type="SUPFAM" id="SSF56796">
    <property type="entry name" value="Dehydroquinate synthase-like"/>
    <property type="match status" value="1"/>
</dbReference>
<dbReference type="GO" id="GO:0004022">
    <property type="term" value="F:alcohol dehydrogenase (NAD+) activity"/>
    <property type="evidence" value="ECO:0007669"/>
    <property type="project" value="TreeGrafter"/>
</dbReference>
<comment type="similarity">
    <text evidence="1">Belongs to the iron-containing alcohol dehydrogenase family.</text>
</comment>
<dbReference type="FunFam" id="3.40.50.1970:FF:000003">
    <property type="entry name" value="Alcohol dehydrogenase, iron-containing"/>
    <property type="match status" value="1"/>
</dbReference>
<name>A0A9D1YQ58_9FIRM</name>
<accession>A0A9D1YQ58</accession>
<dbReference type="GO" id="GO:0046872">
    <property type="term" value="F:metal ion binding"/>
    <property type="evidence" value="ECO:0007669"/>
    <property type="project" value="InterPro"/>
</dbReference>
<evidence type="ECO:0000313" key="7">
    <source>
        <dbReference type="Proteomes" id="UP000824007"/>
    </source>
</evidence>
<feature type="domain" description="Fe-containing alcohol dehydrogenase-like C-terminal" evidence="5">
    <location>
        <begin position="185"/>
        <end position="382"/>
    </location>
</feature>
<dbReference type="CDD" id="cd08194">
    <property type="entry name" value="Fe-ADH-like"/>
    <property type="match status" value="1"/>
</dbReference>
<reference evidence="6" key="2">
    <citation type="submission" date="2021-04" db="EMBL/GenBank/DDBJ databases">
        <authorList>
            <person name="Gilroy R."/>
        </authorList>
    </citation>
    <scope>NUCLEOTIDE SEQUENCE</scope>
    <source>
        <strain evidence="6">ChiSxjej3B15-24422</strain>
    </source>
</reference>
<organism evidence="6 7">
    <name type="scientific">Candidatus Eisenbergiella pullistercoris</name>
    <dbReference type="NCBI Taxonomy" id="2838555"/>
    <lineage>
        <taxon>Bacteria</taxon>
        <taxon>Bacillati</taxon>
        <taxon>Bacillota</taxon>
        <taxon>Clostridia</taxon>
        <taxon>Lachnospirales</taxon>
        <taxon>Lachnospiraceae</taxon>
        <taxon>Eisenbergiella</taxon>
    </lineage>
</organism>
<dbReference type="InterPro" id="IPR001670">
    <property type="entry name" value="ADH_Fe/GldA"/>
</dbReference>
<dbReference type="InterPro" id="IPR039697">
    <property type="entry name" value="Alcohol_dehydrogenase_Fe"/>
</dbReference>
<feature type="domain" description="Alcohol dehydrogenase iron-type/glycerol dehydrogenase GldA" evidence="4">
    <location>
        <begin position="8"/>
        <end position="174"/>
    </location>
</feature>
<gene>
    <name evidence="6" type="ORF">H9831_07480</name>
</gene>
<dbReference type="PANTHER" id="PTHR11496">
    <property type="entry name" value="ALCOHOL DEHYDROGENASE"/>
    <property type="match status" value="1"/>
</dbReference>
<protein>
    <submittedName>
        <fullName evidence="6">Iron-containing alcohol dehydrogenase</fullName>
    </submittedName>
</protein>
<keyword evidence="2" id="KW-0560">Oxidoreductase</keyword>